<feature type="region of interest" description="Disordered" evidence="1">
    <location>
        <begin position="59"/>
        <end position="85"/>
    </location>
</feature>
<evidence type="ECO:0000256" key="1">
    <source>
        <dbReference type="SAM" id="MobiDB-lite"/>
    </source>
</evidence>
<evidence type="ECO:0000313" key="2">
    <source>
        <dbReference type="EMBL" id="KAF4651469.1"/>
    </source>
</evidence>
<proteinExistence type="predicted"/>
<evidence type="ECO:0000313" key="3">
    <source>
        <dbReference type="Proteomes" id="UP000591131"/>
    </source>
</evidence>
<comment type="caution">
    <text evidence="2">The sequence shown here is derived from an EMBL/GenBank/DDBJ whole genome shotgun (WGS) entry which is preliminary data.</text>
</comment>
<feature type="compositionally biased region" description="Polar residues" evidence="1">
    <location>
        <begin position="583"/>
        <end position="596"/>
    </location>
</feature>
<protein>
    <submittedName>
        <fullName evidence="2">Uncharacterized protein</fullName>
    </submittedName>
</protein>
<sequence>MDLPQHLGIPAKWCGYAALPRPRIRPEPTATGCVYALPDHLEPRPIIIGKVASIKKGKRQKVGLADQRDRACSEPPRPSFRDTLGSSFDPQVIMSQFLPTHKSLDTVTAVIAETAKHRTQLMTGPSVREQRLAALRATRRATKGIFGCNAPPWREGDLRAREKARDRLINPGKWRLIDHREEVDRKAVLKRRVDKGVHHYCSTKSIDVVNTFTIPRPTWLYNSATTAALDAYTSRSSASLTRHPQVANVEAAVQYHLVSQHQRGGYLRPVNSPPFPPSKAPVLLSSYQSVPSRTQGQADDRSGMVMAPPRMVVRPASYKGSTTIASRGSDAEPPIPRYAEHYKPKHADGELVTAPKGTPSTLSVLSKTSSPTPSAVTSLPSYTPVIEASKPVEEKRKSSGSSHISQLSQPSTVQCATQHRRGALASTMPSRSPPGGSRFEALFQDALNRQERQRTRKEEFERMEKGDLQDDQKDKHQQQNPLDIARFKQSVDSDVRARQERKARREAQRIKESCAKAEEDIGICPMYDSLSNHRNKAQVSGRRGSLSGCYSPSSTFGSSPIGRSPIASSQVSPRLMPKGRPSASRTVRRQSVSSLLSIEENMSPPRRMSYVGSPRPSVASQLSPRSPSLLGDSVIRECRELRRRLDVGPPPLRASSLPLEKGPLALWVMGELLVAVAR</sequence>
<feature type="compositionally biased region" description="Basic and acidic residues" evidence="1">
    <location>
        <begin position="451"/>
        <end position="477"/>
    </location>
</feature>
<feature type="region of interest" description="Disordered" evidence="1">
    <location>
        <begin position="318"/>
        <end position="439"/>
    </location>
</feature>
<feature type="compositionally biased region" description="Basic and acidic residues" evidence="1">
    <location>
        <begin position="338"/>
        <end position="349"/>
    </location>
</feature>
<dbReference type="Proteomes" id="UP000591131">
    <property type="component" value="Unassembled WGS sequence"/>
</dbReference>
<gene>
    <name evidence="2" type="ORF">FOL47_000373</name>
</gene>
<reference evidence="2 3" key="1">
    <citation type="submission" date="2020-04" db="EMBL/GenBank/DDBJ databases">
        <title>Perkinsus chesapeaki whole genome sequence.</title>
        <authorList>
            <person name="Bogema D.R."/>
        </authorList>
    </citation>
    <scope>NUCLEOTIDE SEQUENCE [LARGE SCALE GENOMIC DNA]</scope>
    <source>
        <strain evidence="2">ATCC PRA-425</strain>
    </source>
</reference>
<dbReference type="AlphaFoldDB" id="A0A7J6KY17"/>
<name>A0A7J6KY17_PERCH</name>
<dbReference type="EMBL" id="JAAPAO010001057">
    <property type="protein sequence ID" value="KAF4651469.1"/>
    <property type="molecule type" value="Genomic_DNA"/>
</dbReference>
<feature type="compositionally biased region" description="Low complexity" evidence="1">
    <location>
        <begin position="399"/>
        <end position="411"/>
    </location>
</feature>
<dbReference type="OrthoDB" id="10445134at2759"/>
<feature type="region of interest" description="Disordered" evidence="1">
    <location>
        <begin position="451"/>
        <end position="512"/>
    </location>
</feature>
<keyword evidence="3" id="KW-1185">Reference proteome</keyword>
<accession>A0A7J6KY17</accession>
<feature type="compositionally biased region" description="Polar residues" evidence="1">
    <location>
        <begin position="358"/>
        <end position="381"/>
    </location>
</feature>
<feature type="compositionally biased region" description="Basic and acidic residues" evidence="1">
    <location>
        <begin position="485"/>
        <end position="512"/>
    </location>
</feature>
<feature type="compositionally biased region" description="Polar residues" evidence="1">
    <location>
        <begin position="548"/>
        <end position="558"/>
    </location>
</feature>
<organism evidence="2 3">
    <name type="scientific">Perkinsus chesapeaki</name>
    <name type="common">Clam parasite</name>
    <name type="synonym">Perkinsus andrewsi</name>
    <dbReference type="NCBI Taxonomy" id="330153"/>
    <lineage>
        <taxon>Eukaryota</taxon>
        <taxon>Sar</taxon>
        <taxon>Alveolata</taxon>
        <taxon>Perkinsozoa</taxon>
        <taxon>Perkinsea</taxon>
        <taxon>Perkinsida</taxon>
        <taxon>Perkinsidae</taxon>
        <taxon>Perkinsus</taxon>
    </lineage>
</organism>
<feature type="region of interest" description="Disordered" evidence="1">
    <location>
        <begin position="536"/>
        <end position="626"/>
    </location>
</feature>